<evidence type="ECO:0000256" key="9">
    <source>
        <dbReference type="SAM" id="Phobius"/>
    </source>
</evidence>
<keyword evidence="4" id="KW-0808">Transferase</keyword>
<keyword evidence="5" id="KW-0418">Kinase</keyword>
<accession>A0A255XKS0</accession>
<dbReference type="GO" id="GO:0000155">
    <property type="term" value="F:phosphorelay sensor kinase activity"/>
    <property type="evidence" value="ECO:0007669"/>
    <property type="project" value="InterPro"/>
</dbReference>
<dbReference type="SUPFAM" id="SSF55874">
    <property type="entry name" value="ATPase domain of HSP90 chaperone/DNA topoisomerase II/histidine kinase"/>
    <property type="match status" value="1"/>
</dbReference>
<evidence type="ECO:0000256" key="6">
    <source>
        <dbReference type="ARBA" id="ARBA00023012"/>
    </source>
</evidence>
<evidence type="ECO:0000313" key="11">
    <source>
        <dbReference type="EMBL" id="OYQ16964.1"/>
    </source>
</evidence>
<dbReference type="PANTHER" id="PTHR43711:SF31">
    <property type="entry name" value="HISTIDINE KINASE"/>
    <property type="match status" value="1"/>
</dbReference>
<feature type="transmembrane region" description="Helical" evidence="9">
    <location>
        <begin position="184"/>
        <end position="204"/>
    </location>
</feature>
<evidence type="ECO:0000256" key="4">
    <source>
        <dbReference type="ARBA" id="ARBA00022679"/>
    </source>
</evidence>
<keyword evidence="6" id="KW-0902">Two-component regulatory system</keyword>
<dbReference type="SUPFAM" id="SSF47384">
    <property type="entry name" value="Homodimeric domain of signal transducing histidine kinase"/>
    <property type="match status" value="1"/>
</dbReference>
<evidence type="ECO:0000256" key="3">
    <source>
        <dbReference type="ARBA" id="ARBA00022553"/>
    </source>
</evidence>
<evidence type="ECO:0000256" key="7">
    <source>
        <dbReference type="ARBA" id="ARBA00023136"/>
    </source>
</evidence>
<dbReference type="SMART" id="SM00388">
    <property type="entry name" value="HisKA"/>
    <property type="match status" value="1"/>
</dbReference>
<dbReference type="PANTHER" id="PTHR43711">
    <property type="entry name" value="TWO-COMPONENT HISTIDINE KINASE"/>
    <property type="match status" value="1"/>
</dbReference>
<dbReference type="InterPro" id="IPR003594">
    <property type="entry name" value="HATPase_dom"/>
</dbReference>
<keyword evidence="9" id="KW-0812">Transmembrane</keyword>
<organism evidence="11 12">
    <name type="scientific">Elstera cyanobacteriorum</name>
    <dbReference type="NCBI Taxonomy" id="2022747"/>
    <lineage>
        <taxon>Bacteria</taxon>
        <taxon>Pseudomonadati</taxon>
        <taxon>Pseudomonadota</taxon>
        <taxon>Alphaproteobacteria</taxon>
        <taxon>Rhodospirillales</taxon>
        <taxon>Rhodospirillaceae</taxon>
        <taxon>Elstera</taxon>
    </lineage>
</organism>
<gene>
    <name evidence="11" type="ORF">CHR90_18560</name>
</gene>
<dbReference type="InterPro" id="IPR036890">
    <property type="entry name" value="HATPase_C_sf"/>
</dbReference>
<dbReference type="Gene3D" id="3.30.565.10">
    <property type="entry name" value="Histidine kinase-like ATPase, C-terminal domain"/>
    <property type="match status" value="1"/>
</dbReference>
<dbReference type="AlphaFoldDB" id="A0A255XKS0"/>
<dbReference type="InterPro" id="IPR003661">
    <property type="entry name" value="HisK_dim/P_dom"/>
</dbReference>
<dbReference type="OrthoDB" id="7179697at2"/>
<comment type="caution">
    <text evidence="11">The sequence shown here is derived from an EMBL/GenBank/DDBJ whole genome shotgun (WGS) entry which is preliminary data.</text>
</comment>
<keyword evidence="7 9" id="KW-0472">Membrane</keyword>
<dbReference type="Pfam" id="PF00512">
    <property type="entry name" value="HisKA"/>
    <property type="match status" value="1"/>
</dbReference>
<dbReference type="InterPro" id="IPR004358">
    <property type="entry name" value="Sig_transdc_His_kin-like_C"/>
</dbReference>
<dbReference type="FunFam" id="1.10.287.130:FF:000001">
    <property type="entry name" value="Two-component sensor histidine kinase"/>
    <property type="match status" value="1"/>
</dbReference>
<protein>
    <recommendedName>
        <fullName evidence="2">histidine kinase</fullName>
        <ecNumber evidence="2">2.7.13.3</ecNumber>
    </recommendedName>
</protein>
<feature type="domain" description="Histidine kinase" evidence="10">
    <location>
        <begin position="257"/>
        <end position="479"/>
    </location>
</feature>
<sequence>MTRLPFLANRRLRITLLALMVLLTLVAAAVTHLANVERQSAARLDFSRSPWAIAATEVETLRYGQALELLAYGRRSPEVIEEARRRFDTTWSRVDILKTGPEGRPLLRLPGYPETLAAFDKTLQEQEGLIDRLEAATPEELHAAHKAIDAIIPRLRDAFLMMLTDANYNGLRTSAAHDLLEGRLSFLLTALGSLVVLLFLLLMSEIREARRLLRQSDAMVAVLRDREAELARLHAEATDAQQRAEDANRAKTVFLAHVSHELRTPLHSILGFSETINRESFGPIQPPRYAEYVQYIHQSAEHLSTLVEDLLSLSRIEAKEYTLNEARQDLGAPCRFAADLLRAKAEEAQVTLVLKEPEGPRRVIYAEQRAMRQSVLNLLNNAIKFTPKGGTVTLAWGLNDAGAPQISVTDTGIGISSDDQRVIFDPFFQVDNGLTRQHIGAGLGLPLVKSLMELHGGSVTVQSAPGQGSCFTLTLPKDRLI</sequence>
<dbReference type="InterPro" id="IPR050736">
    <property type="entry name" value="Sensor_HK_Regulatory"/>
</dbReference>
<evidence type="ECO:0000313" key="12">
    <source>
        <dbReference type="Proteomes" id="UP000216361"/>
    </source>
</evidence>
<dbReference type="SMART" id="SM00387">
    <property type="entry name" value="HATPase_c"/>
    <property type="match status" value="1"/>
</dbReference>
<dbReference type="RefSeq" id="WP_094410601.1">
    <property type="nucleotide sequence ID" value="NZ_BMJZ01000003.1"/>
</dbReference>
<keyword evidence="8" id="KW-0175">Coiled coil</keyword>
<keyword evidence="9" id="KW-1133">Transmembrane helix</keyword>
<dbReference type="FunFam" id="3.30.565.10:FF:000006">
    <property type="entry name" value="Sensor histidine kinase WalK"/>
    <property type="match status" value="1"/>
</dbReference>
<evidence type="ECO:0000256" key="5">
    <source>
        <dbReference type="ARBA" id="ARBA00022777"/>
    </source>
</evidence>
<dbReference type="PROSITE" id="PS50109">
    <property type="entry name" value="HIS_KIN"/>
    <property type="match status" value="1"/>
</dbReference>
<dbReference type="Gene3D" id="1.10.287.130">
    <property type="match status" value="1"/>
</dbReference>
<dbReference type="CDD" id="cd00082">
    <property type="entry name" value="HisKA"/>
    <property type="match status" value="1"/>
</dbReference>
<comment type="catalytic activity">
    <reaction evidence="1">
        <text>ATP + protein L-histidine = ADP + protein N-phospho-L-histidine.</text>
        <dbReference type="EC" id="2.7.13.3"/>
    </reaction>
</comment>
<dbReference type="InterPro" id="IPR036097">
    <property type="entry name" value="HisK_dim/P_sf"/>
</dbReference>
<name>A0A255XKS0_9PROT</name>
<dbReference type="PRINTS" id="PR00344">
    <property type="entry name" value="BCTRLSENSOR"/>
</dbReference>
<evidence type="ECO:0000256" key="2">
    <source>
        <dbReference type="ARBA" id="ARBA00012438"/>
    </source>
</evidence>
<dbReference type="EMBL" id="NOXS01000035">
    <property type="protein sequence ID" value="OYQ16964.1"/>
    <property type="molecule type" value="Genomic_DNA"/>
</dbReference>
<dbReference type="InterPro" id="IPR005467">
    <property type="entry name" value="His_kinase_dom"/>
</dbReference>
<keyword evidence="12" id="KW-1185">Reference proteome</keyword>
<reference evidence="11 12" key="1">
    <citation type="submission" date="2017-07" db="EMBL/GenBank/DDBJ databases">
        <title>Elstera cyanobacteriorum sp. nov., a novel bacterium isolated from cyanobacterial aggregates in a eutrophic lake.</title>
        <authorList>
            <person name="Cai H."/>
        </authorList>
    </citation>
    <scope>NUCLEOTIDE SEQUENCE [LARGE SCALE GENOMIC DNA]</scope>
    <source>
        <strain evidence="11 12">TH019</strain>
    </source>
</reference>
<keyword evidence="3" id="KW-0597">Phosphoprotein</keyword>
<feature type="coiled-coil region" evidence="8">
    <location>
        <begin position="223"/>
        <end position="250"/>
    </location>
</feature>
<proteinExistence type="predicted"/>
<evidence type="ECO:0000256" key="1">
    <source>
        <dbReference type="ARBA" id="ARBA00000085"/>
    </source>
</evidence>
<dbReference type="Pfam" id="PF02518">
    <property type="entry name" value="HATPase_c"/>
    <property type="match status" value="1"/>
</dbReference>
<dbReference type="EC" id="2.7.13.3" evidence="2"/>
<dbReference type="CDD" id="cd16922">
    <property type="entry name" value="HATPase_EvgS-ArcB-TorS-like"/>
    <property type="match status" value="1"/>
</dbReference>
<dbReference type="Proteomes" id="UP000216361">
    <property type="component" value="Unassembled WGS sequence"/>
</dbReference>
<evidence type="ECO:0000259" key="10">
    <source>
        <dbReference type="PROSITE" id="PS50109"/>
    </source>
</evidence>
<evidence type="ECO:0000256" key="8">
    <source>
        <dbReference type="SAM" id="Coils"/>
    </source>
</evidence>